<evidence type="ECO:0000313" key="1">
    <source>
        <dbReference type="EnsemblMetazoa" id="Aqu2.1.31134_001"/>
    </source>
</evidence>
<dbReference type="InParanoid" id="A0A1X7UUE0"/>
<accession>A0A1X7UUE0</accession>
<dbReference type="AlphaFoldDB" id="A0A1X7UUE0"/>
<sequence>SHTLIERRGKPLPLWAKDAVINSPNLSNLLASKPIRYIYLCLSEKNKAELSKKNKAEAELSKKNKAEAELSKKNKAVAWMSEMVLVQEPVAVLLSVVRWRWAMQSTRIE</sequence>
<name>A0A1X7UUE0_AMPQE</name>
<proteinExistence type="predicted"/>
<protein>
    <submittedName>
        <fullName evidence="1">Uncharacterized protein</fullName>
    </submittedName>
</protein>
<organism evidence="1">
    <name type="scientific">Amphimedon queenslandica</name>
    <name type="common">Sponge</name>
    <dbReference type="NCBI Taxonomy" id="400682"/>
    <lineage>
        <taxon>Eukaryota</taxon>
        <taxon>Metazoa</taxon>
        <taxon>Porifera</taxon>
        <taxon>Demospongiae</taxon>
        <taxon>Heteroscleromorpha</taxon>
        <taxon>Haplosclerida</taxon>
        <taxon>Niphatidae</taxon>
        <taxon>Amphimedon</taxon>
    </lineage>
</organism>
<reference evidence="1" key="1">
    <citation type="submission" date="2017-05" db="UniProtKB">
        <authorList>
            <consortium name="EnsemblMetazoa"/>
        </authorList>
    </citation>
    <scope>IDENTIFICATION</scope>
</reference>
<dbReference type="EnsemblMetazoa" id="Aqu2.1.31134_001">
    <property type="protein sequence ID" value="Aqu2.1.31134_001"/>
    <property type="gene ID" value="Aqu2.1.31134"/>
</dbReference>